<protein>
    <submittedName>
        <fullName evidence="2">Nucleoprotein TPR</fullName>
    </submittedName>
</protein>
<dbReference type="GO" id="GO:0006406">
    <property type="term" value="P:mRNA export from nucleus"/>
    <property type="evidence" value="ECO:0007669"/>
    <property type="project" value="TreeGrafter"/>
</dbReference>
<comment type="caution">
    <text evidence="2">The sequence shown here is derived from an EMBL/GenBank/DDBJ whole genome shotgun (WGS) entry which is preliminary data.</text>
</comment>
<feature type="non-terminal residue" evidence="2">
    <location>
        <position position="296"/>
    </location>
</feature>
<evidence type="ECO:0000313" key="2">
    <source>
        <dbReference type="EMBL" id="KAL0479448.1"/>
    </source>
</evidence>
<gene>
    <name evidence="2" type="ORF">AKO1_015167</name>
</gene>
<proteinExistence type="predicted"/>
<dbReference type="GO" id="GO:0005643">
    <property type="term" value="C:nuclear pore"/>
    <property type="evidence" value="ECO:0007669"/>
    <property type="project" value="TreeGrafter"/>
</dbReference>
<feature type="coiled-coil region" evidence="1">
    <location>
        <begin position="49"/>
        <end position="238"/>
    </location>
</feature>
<dbReference type="AlphaFoldDB" id="A0AAW2YPZ2"/>
<keyword evidence="1" id="KW-0175">Coiled coil</keyword>
<dbReference type="GO" id="GO:0017056">
    <property type="term" value="F:structural constituent of nuclear pore"/>
    <property type="evidence" value="ECO:0007669"/>
    <property type="project" value="TreeGrafter"/>
</dbReference>
<keyword evidence="3" id="KW-1185">Reference proteome</keyword>
<dbReference type="PANTHER" id="PTHR18898:SF2">
    <property type="entry name" value="NUCLEOPROTEIN TPR"/>
    <property type="match status" value="1"/>
</dbReference>
<name>A0AAW2YPZ2_9EUKA</name>
<reference evidence="2 3" key="1">
    <citation type="submission" date="2024-03" db="EMBL/GenBank/DDBJ databases">
        <title>The Acrasis kona genome and developmental transcriptomes reveal deep origins of eukaryotic multicellular pathways.</title>
        <authorList>
            <person name="Sheikh S."/>
            <person name="Fu C.-J."/>
            <person name="Brown M.W."/>
            <person name="Baldauf S.L."/>
        </authorList>
    </citation>
    <scope>NUCLEOTIDE SEQUENCE [LARGE SCALE GENOMIC DNA]</scope>
    <source>
        <strain evidence="2 3">ATCC MYA-3509</strain>
    </source>
</reference>
<dbReference type="PANTHER" id="PTHR18898">
    <property type="entry name" value="NUCLEOPROTEIN TPR-RELATED"/>
    <property type="match status" value="1"/>
</dbReference>
<evidence type="ECO:0000256" key="1">
    <source>
        <dbReference type="SAM" id="Coils"/>
    </source>
</evidence>
<sequence length="296" mass="34311">MSEQVATGSDQMDADLIIDWENSLVTEEEFEQLKADPLQLLSQCNTRSTENFRRTETTLKNEIEKLKSEKNLDAQTQRDQSETELNALERRNEKFREERNAAVARSEELESRILSLDEIINEFKDNVSSLKQKIAHQARDLEEAQSQLEKTKDEKVRQLTSFSKKDEEVRVLNDDLSKLTEKYKALNRQKIEFEDRLNEANTATIPLNFTIDKIKHEKKLVEDQNAFLNESLQKLSNEFLQSKSQMSVEIIKARGEHSAAVEQIKQLEFSKATLTANNNSLQSRADAYLTEIRDLR</sequence>
<dbReference type="Proteomes" id="UP001431209">
    <property type="component" value="Unassembled WGS sequence"/>
</dbReference>
<evidence type="ECO:0000313" key="3">
    <source>
        <dbReference type="Proteomes" id="UP001431209"/>
    </source>
</evidence>
<accession>A0AAW2YPZ2</accession>
<dbReference type="EMBL" id="JAOPGA020000557">
    <property type="protein sequence ID" value="KAL0479448.1"/>
    <property type="molecule type" value="Genomic_DNA"/>
</dbReference>
<organism evidence="2 3">
    <name type="scientific">Acrasis kona</name>
    <dbReference type="NCBI Taxonomy" id="1008807"/>
    <lineage>
        <taxon>Eukaryota</taxon>
        <taxon>Discoba</taxon>
        <taxon>Heterolobosea</taxon>
        <taxon>Tetramitia</taxon>
        <taxon>Eutetramitia</taxon>
        <taxon>Acrasidae</taxon>
        <taxon>Acrasis</taxon>
    </lineage>
</organism>